<dbReference type="Gene3D" id="3.30.310.210">
    <property type="match status" value="1"/>
</dbReference>
<protein>
    <submittedName>
        <fullName evidence="4">KH domain-containing protein</fullName>
    </submittedName>
</protein>
<dbReference type="InterPro" id="IPR036612">
    <property type="entry name" value="KH_dom_type_1_sf"/>
</dbReference>
<gene>
    <name evidence="4" type="ORF">KSP40_PGU008215</name>
</gene>
<comment type="caution">
    <text evidence="4">The sequence shown here is derived from an EMBL/GenBank/DDBJ whole genome shotgun (WGS) entry which is preliminary data.</text>
</comment>
<evidence type="ECO:0000259" key="3">
    <source>
        <dbReference type="Pfam" id="PF00013"/>
    </source>
</evidence>
<evidence type="ECO:0000313" key="5">
    <source>
        <dbReference type="Proteomes" id="UP001412067"/>
    </source>
</evidence>
<dbReference type="SUPFAM" id="SSF54791">
    <property type="entry name" value="Eukaryotic type KH-domain (KH-domain type I)"/>
    <property type="match status" value="1"/>
</dbReference>
<feature type="region of interest" description="Disordered" evidence="2">
    <location>
        <begin position="158"/>
        <end position="177"/>
    </location>
</feature>
<keyword evidence="5" id="KW-1185">Reference proteome</keyword>
<evidence type="ECO:0000256" key="2">
    <source>
        <dbReference type="SAM" id="MobiDB-lite"/>
    </source>
</evidence>
<dbReference type="EMBL" id="JBBWWR010000012">
    <property type="protein sequence ID" value="KAK8959234.1"/>
    <property type="molecule type" value="Genomic_DNA"/>
</dbReference>
<dbReference type="Pfam" id="PF00013">
    <property type="entry name" value="KH_1"/>
    <property type="match status" value="1"/>
</dbReference>
<dbReference type="InterPro" id="IPR004088">
    <property type="entry name" value="KH_dom_type_1"/>
</dbReference>
<proteinExistence type="predicted"/>
<dbReference type="PROSITE" id="PS50084">
    <property type="entry name" value="KH_TYPE_1"/>
    <property type="match status" value="1"/>
</dbReference>
<sequence>MLHYSCCMRETTKLNINKYQGVHLLKIRGKKRGNVQTIHTIPHSFNHFNPIYSHLPGDRISPPQDAVLRVQHRILLAVPDNKDNVVLSRLLVSSHQIGCLLGKGGSIISEMRKLSGAHIRVLSRDQIPKGVTENDEIVQKDGVERSSFAQAIHGSGVSPLGSERVPSAPWAPQCDGPSDGNEICLQTTTSAKAWDESRNINGIPVLRD</sequence>
<organism evidence="4 5">
    <name type="scientific">Platanthera guangdongensis</name>
    <dbReference type="NCBI Taxonomy" id="2320717"/>
    <lineage>
        <taxon>Eukaryota</taxon>
        <taxon>Viridiplantae</taxon>
        <taxon>Streptophyta</taxon>
        <taxon>Embryophyta</taxon>
        <taxon>Tracheophyta</taxon>
        <taxon>Spermatophyta</taxon>
        <taxon>Magnoliopsida</taxon>
        <taxon>Liliopsida</taxon>
        <taxon>Asparagales</taxon>
        <taxon>Orchidaceae</taxon>
        <taxon>Orchidoideae</taxon>
        <taxon>Orchideae</taxon>
        <taxon>Orchidinae</taxon>
        <taxon>Platanthera</taxon>
    </lineage>
</organism>
<evidence type="ECO:0000256" key="1">
    <source>
        <dbReference type="PROSITE-ProRule" id="PRU00117"/>
    </source>
</evidence>
<reference evidence="4 5" key="1">
    <citation type="journal article" date="2022" name="Nat. Plants">
        <title>Genomes of leafy and leafless Platanthera orchids illuminate the evolution of mycoheterotrophy.</title>
        <authorList>
            <person name="Li M.H."/>
            <person name="Liu K.W."/>
            <person name="Li Z."/>
            <person name="Lu H.C."/>
            <person name="Ye Q.L."/>
            <person name="Zhang D."/>
            <person name="Wang J.Y."/>
            <person name="Li Y.F."/>
            <person name="Zhong Z.M."/>
            <person name="Liu X."/>
            <person name="Yu X."/>
            <person name="Liu D.K."/>
            <person name="Tu X.D."/>
            <person name="Liu B."/>
            <person name="Hao Y."/>
            <person name="Liao X.Y."/>
            <person name="Jiang Y.T."/>
            <person name="Sun W.H."/>
            <person name="Chen J."/>
            <person name="Chen Y.Q."/>
            <person name="Ai Y."/>
            <person name="Zhai J.W."/>
            <person name="Wu S.S."/>
            <person name="Zhou Z."/>
            <person name="Hsiao Y.Y."/>
            <person name="Wu W.L."/>
            <person name="Chen Y.Y."/>
            <person name="Lin Y.F."/>
            <person name="Hsu J.L."/>
            <person name="Li C.Y."/>
            <person name="Wang Z.W."/>
            <person name="Zhao X."/>
            <person name="Zhong W.Y."/>
            <person name="Ma X.K."/>
            <person name="Ma L."/>
            <person name="Huang J."/>
            <person name="Chen G.Z."/>
            <person name="Huang M.Z."/>
            <person name="Huang L."/>
            <person name="Peng D.H."/>
            <person name="Luo Y.B."/>
            <person name="Zou S.Q."/>
            <person name="Chen S.P."/>
            <person name="Lan S."/>
            <person name="Tsai W.C."/>
            <person name="Van de Peer Y."/>
            <person name="Liu Z.J."/>
        </authorList>
    </citation>
    <scope>NUCLEOTIDE SEQUENCE [LARGE SCALE GENOMIC DNA]</scope>
    <source>
        <strain evidence="4">Lor288</strain>
    </source>
</reference>
<name>A0ABR2M507_9ASPA</name>
<evidence type="ECO:0000313" key="4">
    <source>
        <dbReference type="EMBL" id="KAK8959234.1"/>
    </source>
</evidence>
<dbReference type="PANTHER" id="PTHR10288">
    <property type="entry name" value="KH DOMAIN CONTAINING RNA BINDING PROTEIN"/>
    <property type="match status" value="1"/>
</dbReference>
<accession>A0ABR2M507</accession>
<keyword evidence="1" id="KW-0694">RNA-binding</keyword>
<dbReference type="Proteomes" id="UP001412067">
    <property type="component" value="Unassembled WGS sequence"/>
</dbReference>
<dbReference type="CDD" id="cd22460">
    <property type="entry name" value="KH-I_PEPPER_rpt2_like"/>
    <property type="match status" value="1"/>
</dbReference>
<feature type="domain" description="K Homology" evidence="3">
    <location>
        <begin position="89"/>
        <end position="139"/>
    </location>
</feature>